<dbReference type="OrthoDB" id="2686586at2759"/>
<sequence>MDIFVGSVIRLTNGLDFAVHNHPSREHVHISLSVNISDLPSFRKVNGLQGHTSKTYVCYQCPVKSFMLALPAGFNIEELEPRDDWRHLKYSFRARHADETQANEIKLRRGVLWTPLNLIPGWMPGKSGVIDFMHCIFLGLIKHVSKILTTYGLLNARRRQNPQARFEAFLKSLKWPVEATRLPPSIARGKGSPKADQWRNLIAVLFVGLFVAWEKDGEIPDALYDTDAHPPQHRLKEIKRAMPNRNLQDHYEVILQFSAAVRILATRSISPVDVQRGCAALARSIQTWARMHIHLTPYFHHALHIEEQIYKYGPIYGLWTFPYEQNNGRLSRFRHNQHKGGELEGTLMRRWWAITFNHELVYCHVFTSCSVVDMICS</sequence>
<dbReference type="OMA" id="HELVYCH"/>
<accession>A0A5M3MEW5</accession>
<dbReference type="GeneID" id="19208266"/>
<dbReference type="KEGG" id="cput:CONPUDRAFT_62915"/>
<proteinExistence type="predicted"/>
<dbReference type="Proteomes" id="UP000053558">
    <property type="component" value="Unassembled WGS sequence"/>
</dbReference>
<dbReference type="PANTHER" id="PTHR46579:SF1">
    <property type="entry name" value="F5_8 TYPE C DOMAIN-CONTAINING PROTEIN"/>
    <property type="match status" value="1"/>
</dbReference>
<dbReference type="PANTHER" id="PTHR46579">
    <property type="entry name" value="F5/8 TYPE C DOMAIN-CONTAINING PROTEIN-RELATED"/>
    <property type="match status" value="1"/>
</dbReference>
<keyword evidence="2" id="KW-1185">Reference proteome</keyword>
<name>A0A5M3MEW5_CONPW</name>
<evidence type="ECO:0000313" key="1">
    <source>
        <dbReference type="EMBL" id="EIW77460.1"/>
    </source>
</evidence>
<evidence type="ECO:0008006" key="3">
    <source>
        <dbReference type="Google" id="ProtNLM"/>
    </source>
</evidence>
<gene>
    <name evidence="1" type="ORF">CONPUDRAFT_62915</name>
</gene>
<protein>
    <recommendedName>
        <fullName evidence="3">DUF4218 domain-containing protein</fullName>
    </recommendedName>
</protein>
<dbReference type="RefSeq" id="XP_007772405.1">
    <property type="nucleotide sequence ID" value="XM_007774215.1"/>
</dbReference>
<dbReference type="AlphaFoldDB" id="A0A5M3MEW5"/>
<comment type="caution">
    <text evidence="1">The sequence shown here is derived from an EMBL/GenBank/DDBJ whole genome shotgun (WGS) entry which is preliminary data.</text>
</comment>
<reference evidence="2" key="1">
    <citation type="journal article" date="2012" name="Science">
        <title>The Paleozoic origin of enzymatic lignin decomposition reconstructed from 31 fungal genomes.</title>
        <authorList>
            <person name="Floudas D."/>
            <person name="Binder M."/>
            <person name="Riley R."/>
            <person name="Barry K."/>
            <person name="Blanchette R.A."/>
            <person name="Henrissat B."/>
            <person name="Martinez A.T."/>
            <person name="Otillar R."/>
            <person name="Spatafora J.W."/>
            <person name="Yadav J.S."/>
            <person name="Aerts A."/>
            <person name="Benoit I."/>
            <person name="Boyd A."/>
            <person name="Carlson A."/>
            <person name="Copeland A."/>
            <person name="Coutinho P.M."/>
            <person name="de Vries R.P."/>
            <person name="Ferreira P."/>
            <person name="Findley K."/>
            <person name="Foster B."/>
            <person name="Gaskell J."/>
            <person name="Glotzer D."/>
            <person name="Gorecki P."/>
            <person name="Heitman J."/>
            <person name="Hesse C."/>
            <person name="Hori C."/>
            <person name="Igarashi K."/>
            <person name="Jurgens J.A."/>
            <person name="Kallen N."/>
            <person name="Kersten P."/>
            <person name="Kohler A."/>
            <person name="Kuees U."/>
            <person name="Kumar T.K.A."/>
            <person name="Kuo A."/>
            <person name="LaButti K."/>
            <person name="Larrondo L.F."/>
            <person name="Lindquist E."/>
            <person name="Ling A."/>
            <person name="Lombard V."/>
            <person name="Lucas S."/>
            <person name="Lundell T."/>
            <person name="Martin R."/>
            <person name="McLaughlin D.J."/>
            <person name="Morgenstern I."/>
            <person name="Morin E."/>
            <person name="Murat C."/>
            <person name="Nagy L.G."/>
            <person name="Nolan M."/>
            <person name="Ohm R.A."/>
            <person name="Patyshakuliyeva A."/>
            <person name="Rokas A."/>
            <person name="Ruiz-Duenas F.J."/>
            <person name="Sabat G."/>
            <person name="Salamov A."/>
            <person name="Samejima M."/>
            <person name="Schmutz J."/>
            <person name="Slot J.C."/>
            <person name="St John F."/>
            <person name="Stenlid J."/>
            <person name="Sun H."/>
            <person name="Sun S."/>
            <person name="Syed K."/>
            <person name="Tsang A."/>
            <person name="Wiebenga A."/>
            <person name="Young D."/>
            <person name="Pisabarro A."/>
            <person name="Eastwood D.C."/>
            <person name="Martin F."/>
            <person name="Cullen D."/>
            <person name="Grigoriev I.V."/>
            <person name="Hibbett D.S."/>
        </authorList>
    </citation>
    <scope>NUCLEOTIDE SEQUENCE [LARGE SCALE GENOMIC DNA]</scope>
    <source>
        <strain evidence="2">RWD-64-598 SS2</strain>
    </source>
</reference>
<organism evidence="1 2">
    <name type="scientific">Coniophora puteana (strain RWD-64-598)</name>
    <name type="common">Brown rot fungus</name>
    <dbReference type="NCBI Taxonomy" id="741705"/>
    <lineage>
        <taxon>Eukaryota</taxon>
        <taxon>Fungi</taxon>
        <taxon>Dikarya</taxon>
        <taxon>Basidiomycota</taxon>
        <taxon>Agaricomycotina</taxon>
        <taxon>Agaricomycetes</taxon>
        <taxon>Agaricomycetidae</taxon>
        <taxon>Boletales</taxon>
        <taxon>Coniophorineae</taxon>
        <taxon>Coniophoraceae</taxon>
        <taxon>Coniophora</taxon>
    </lineage>
</organism>
<dbReference type="EMBL" id="JH711584">
    <property type="protein sequence ID" value="EIW77460.1"/>
    <property type="molecule type" value="Genomic_DNA"/>
</dbReference>
<evidence type="ECO:0000313" key="2">
    <source>
        <dbReference type="Proteomes" id="UP000053558"/>
    </source>
</evidence>